<evidence type="ECO:0000313" key="1">
    <source>
        <dbReference type="EMBL" id="QHR90042.1"/>
    </source>
</evidence>
<dbReference type="EMBL" id="MK697699">
    <property type="protein sequence ID" value="QHR90042.1"/>
    <property type="molecule type" value="Genomic_DNA"/>
</dbReference>
<gene>
    <name evidence="1" type="primary">orf04088</name>
    <name evidence="1" type="ORF">Q903MT_gene4065</name>
</gene>
<dbReference type="AlphaFoldDB" id="A0A6B9XV72"/>
<name>A0A6B9XV72_PICSI</name>
<geneLocation type="mitochondrion" evidence="1"/>
<proteinExistence type="predicted"/>
<accession>A0A6B9XV72</accession>
<organism evidence="1">
    <name type="scientific">Picea sitchensis</name>
    <name type="common">Sitka spruce</name>
    <name type="synonym">Pinus sitchensis</name>
    <dbReference type="NCBI Taxonomy" id="3332"/>
    <lineage>
        <taxon>Eukaryota</taxon>
        <taxon>Viridiplantae</taxon>
        <taxon>Streptophyta</taxon>
        <taxon>Embryophyta</taxon>
        <taxon>Tracheophyta</taxon>
        <taxon>Spermatophyta</taxon>
        <taxon>Pinopsida</taxon>
        <taxon>Pinidae</taxon>
        <taxon>Conifers I</taxon>
        <taxon>Pinales</taxon>
        <taxon>Pinaceae</taxon>
        <taxon>Picea</taxon>
    </lineage>
</organism>
<protein>
    <submittedName>
        <fullName evidence="1">Uncharacterized protein</fullName>
    </submittedName>
</protein>
<sequence>MLAQAYTKSRLHKLSSSSHQAYRQSYKILPLLMMCSAFMSLPNK</sequence>
<keyword evidence="1" id="KW-0496">Mitochondrion</keyword>
<reference evidence="1" key="1">
    <citation type="submission" date="2019-03" db="EMBL/GenBank/DDBJ databases">
        <title>Largest Complete Mitochondrial Genome of a Gymnosperm, Sitka Spruce (Picea sitchensis), Indicates Complex Physical Structure.</title>
        <authorList>
            <person name="Jackman S.D."/>
            <person name="Coombe L."/>
            <person name="Warren R."/>
            <person name="Kirk H."/>
            <person name="Trinh E."/>
            <person name="McLeod T."/>
            <person name="Pleasance S."/>
            <person name="Pandoh P."/>
            <person name="Zhao Y."/>
            <person name="Coope R."/>
            <person name="Bousquet J."/>
            <person name="Bohlmann J.C."/>
            <person name="Jones S.J.M."/>
            <person name="Birol I."/>
        </authorList>
    </citation>
    <scope>NUCLEOTIDE SEQUENCE</scope>
    <source>
        <strain evidence="1">Q903</strain>
    </source>
</reference>